<evidence type="ECO:0000313" key="13">
    <source>
        <dbReference type="Proteomes" id="UP000050326"/>
    </source>
</evidence>
<evidence type="ECO:0000256" key="4">
    <source>
        <dbReference type="ARBA" id="ARBA00023015"/>
    </source>
</evidence>
<proteinExistence type="predicted"/>
<dbReference type="PROSITE" id="PS51755">
    <property type="entry name" value="OMPR_PHOB"/>
    <property type="match status" value="1"/>
</dbReference>
<dbReference type="CDD" id="cd00383">
    <property type="entry name" value="trans_reg_C"/>
    <property type="match status" value="1"/>
</dbReference>
<keyword evidence="5 9" id="KW-0238">DNA-binding</keyword>
<keyword evidence="2 8" id="KW-0597">Phosphoprotein</keyword>
<dbReference type="PANTHER" id="PTHR48111">
    <property type="entry name" value="REGULATOR OF RPOS"/>
    <property type="match status" value="1"/>
</dbReference>
<dbReference type="Pfam" id="PF00072">
    <property type="entry name" value="Response_reg"/>
    <property type="match status" value="1"/>
</dbReference>
<reference evidence="12 13" key="1">
    <citation type="submission" date="2015-09" db="EMBL/GenBank/DDBJ databases">
        <title>Genome sequence of Oxobacter pfennigii DSM 3222.</title>
        <authorList>
            <person name="Poehlein A."/>
            <person name="Bengelsdorf F.R."/>
            <person name="Schiel-Bengelsdorf B."/>
            <person name="Duerre P."/>
            <person name="Daniel R."/>
        </authorList>
    </citation>
    <scope>NUCLEOTIDE SEQUENCE [LARGE SCALE GENOMIC DNA]</scope>
    <source>
        <strain evidence="12 13">DSM 3222</strain>
    </source>
</reference>
<dbReference type="PROSITE" id="PS50110">
    <property type="entry name" value="RESPONSE_REGULATORY"/>
    <property type="match status" value="1"/>
</dbReference>
<dbReference type="GO" id="GO:0000156">
    <property type="term" value="F:phosphorelay response regulator activity"/>
    <property type="evidence" value="ECO:0007669"/>
    <property type="project" value="TreeGrafter"/>
</dbReference>
<accession>A0A0P9ALA9</accession>
<evidence type="ECO:0000256" key="6">
    <source>
        <dbReference type="ARBA" id="ARBA00023163"/>
    </source>
</evidence>
<dbReference type="Gene3D" id="1.10.10.10">
    <property type="entry name" value="Winged helix-like DNA-binding domain superfamily/Winged helix DNA-binding domain"/>
    <property type="match status" value="1"/>
</dbReference>
<comment type="function">
    <text evidence="7">May play the central regulatory role in sporulation. It may be an element of the effector pathway responsible for the activation of sporulation genes in response to nutritional stress. Spo0A may act in concert with spo0H (a sigma factor) to control the expression of some genes that are critical to the sporulation process.</text>
</comment>
<dbReference type="Proteomes" id="UP000050326">
    <property type="component" value="Unassembled WGS sequence"/>
</dbReference>
<feature type="DNA-binding region" description="OmpR/PhoB-type" evidence="9">
    <location>
        <begin position="125"/>
        <end position="224"/>
    </location>
</feature>
<dbReference type="SMART" id="SM00862">
    <property type="entry name" value="Trans_reg_C"/>
    <property type="match status" value="1"/>
</dbReference>
<evidence type="ECO:0000259" key="11">
    <source>
        <dbReference type="PROSITE" id="PS51755"/>
    </source>
</evidence>
<dbReference type="SUPFAM" id="SSF52172">
    <property type="entry name" value="CheY-like"/>
    <property type="match status" value="1"/>
</dbReference>
<dbReference type="Pfam" id="PF00486">
    <property type="entry name" value="Trans_reg_C"/>
    <property type="match status" value="1"/>
</dbReference>
<evidence type="ECO:0000256" key="1">
    <source>
        <dbReference type="ARBA" id="ARBA00018672"/>
    </source>
</evidence>
<organism evidence="12 13">
    <name type="scientific">Oxobacter pfennigii</name>
    <dbReference type="NCBI Taxonomy" id="36849"/>
    <lineage>
        <taxon>Bacteria</taxon>
        <taxon>Bacillati</taxon>
        <taxon>Bacillota</taxon>
        <taxon>Clostridia</taxon>
        <taxon>Eubacteriales</taxon>
        <taxon>Clostridiaceae</taxon>
        <taxon>Oxobacter</taxon>
    </lineage>
</organism>
<dbReference type="InterPro" id="IPR039420">
    <property type="entry name" value="WalR-like"/>
</dbReference>
<dbReference type="AlphaFoldDB" id="A0A0P9ALA9"/>
<dbReference type="Gene3D" id="6.10.250.690">
    <property type="match status" value="1"/>
</dbReference>
<evidence type="ECO:0000256" key="2">
    <source>
        <dbReference type="ARBA" id="ARBA00022553"/>
    </source>
</evidence>
<keyword evidence="13" id="KW-1185">Reference proteome</keyword>
<keyword evidence="6" id="KW-0804">Transcription</keyword>
<dbReference type="GO" id="GO:0032993">
    <property type="term" value="C:protein-DNA complex"/>
    <property type="evidence" value="ECO:0007669"/>
    <property type="project" value="TreeGrafter"/>
</dbReference>
<gene>
    <name evidence="12" type="primary">mprA_1</name>
    <name evidence="12" type="ORF">OXPF_02590</name>
</gene>
<sequence>MRLLLVEDEKRLSDALVYILKKHKYLVDAAYDGEDGEDMACTEIYDLIILDRMLPKKEGIDILRNIRSRGIKTPVLFLTARDTIENRVEGLDAGADDYLVKPFSTEELLARVRALSRRQGEILMDKSLHIGNVTLDPSHCEASIGEKISIKLTLKECQLLELLMKNKGRVITKEQILDRVWGFDIDANFNNVEIYVHYLRKKLDDGAATIRIATIRGIGYSLEEKSNV</sequence>
<keyword evidence="4" id="KW-0805">Transcription regulation</keyword>
<dbReference type="PANTHER" id="PTHR48111:SF22">
    <property type="entry name" value="REGULATOR OF RPOS"/>
    <property type="match status" value="1"/>
</dbReference>
<evidence type="ECO:0000256" key="3">
    <source>
        <dbReference type="ARBA" id="ARBA00023012"/>
    </source>
</evidence>
<dbReference type="EMBL" id="LKET01000014">
    <property type="protein sequence ID" value="KPU46149.1"/>
    <property type="molecule type" value="Genomic_DNA"/>
</dbReference>
<dbReference type="InterPro" id="IPR016032">
    <property type="entry name" value="Sig_transdc_resp-reg_C-effctor"/>
</dbReference>
<dbReference type="OrthoDB" id="9790442at2"/>
<protein>
    <recommendedName>
        <fullName evidence="1">Stage 0 sporulation protein A homolog</fullName>
    </recommendedName>
</protein>
<evidence type="ECO:0000256" key="5">
    <source>
        <dbReference type="ARBA" id="ARBA00023125"/>
    </source>
</evidence>
<evidence type="ECO:0000256" key="8">
    <source>
        <dbReference type="PROSITE-ProRule" id="PRU00169"/>
    </source>
</evidence>
<feature type="domain" description="OmpR/PhoB-type" evidence="11">
    <location>
        <begin position="125"/>
        <end position="224"/>
    </location>
</feature>
<dbReference type="InterPro" id="IPR001867">
    <property type="entry name" value="OmpR/PhoB-type_DNA-bd"/>
</dbReference>
<keyword evidence="3" id="KW-0902">Two-component regulatory system</keyword>
<feature type="domain" description="Response regulatory" evidence="10">
    <location>
        <begin position="2"/>
        <end position="116"/>
    </location>
</feature>
<evidence type="ECO:0000313" key="12">
    <source>
        <dbReference type="EMBL" id="KPU46149.1"/>
    </source>
</evidence>
<comment type="caution">
    <text evidence="12">The sequence shown here is derived from an EMBL/GenBank/DDBJ whole genome shotgun (WGS) entry which is preliminary data.</text>
</comment>
<evidence type="ECO:0000256" key="9">
    <source>
        <dbReference type="PROSITE-ProRule" id="PRU01091"/>
    </source>
</evidence>
<evidence type="ECO:0000256" key="7">
    <source>
        <dbReference type="ARBA" id="ARBA00024867"/>
    </source>
</evidence>
<dbReference type="InterPro" id="IPR036388">
    <property type="entry name" value="WH-like_DNA-bd_sf"/>
</dbReference>
<dbReference type="GO" id="GO:0000976">
    <property type="term" value="F:transcription cis-regulatory region binding"/>
    <property type="evidence" value="ECO:0007669"/>
    <property type="project" value="TreeGrafter"/>
</dbReference>
<dbReference type="SUPFAM" id="SSF46894">
    <property type="entry name" value="C-terminal effector domain of the bipartite response regulators"/>
    <property type="match status" value="1"/>
</dbReference>
<dbReference type="GO" id="GO:0005829">
    <property type="term" value="C:cytosol"/>
    <property type="evidence" value="ECO:0007669"/>
    <property type="project" value="TreeGrafter"/>
</dbReference>
<dbReference type="GO" id="GO:0006355">
    <property type="term" value="P:regulation of DNA-templated transcription"/>
    <property type="evidence" value="ECO:0007669"/>
    <property type="project" value="InterPro"/>
</dbReference>
<dbReference type="InterPro" id="IPR011006">
    <property type="entry name" value="CheY-like_superfamily"/>
</dbReference>
<name>A0A0P9ALA9_9CLOT</name>
<dbReference type="RefSeq" id="WP_054873405.1">
    <property type="nucleotide sequence ID" value="NZ_LKET01000014.1"/>
</dbReference>
<dbReference type="InterPro" id="IPR001789">
    <property type="entry name" value="Sig_transdc_resp-reg_receiver"/>
</dbReference>
<evidence type="ECO:0000259" key="10">
    <source>
        <dbReference type="PROSITE" id="PS50110"/>
    </source>
</evidence>
<dbReference type="SMART" id="SM00448">
    <property type="entry name" value="REC"/>
    <property type="match status" value="1"/>
</dbReference>
<feature type="modified residue" description="4-aspartylphosphate" evidence="8">
    <location>
        <position position="51"/>
    </location>
</feature>
<dbReference type="PATRIC" id="fig|36849.3.peg.283"/>
<dbReference type="STRING" id="36849.OXPF_02590"/>
<dbReference type="Gene3D" id="3.40.50.2300">
    <property type="match status" value="1"/>
</dbReference>